<evidence type="ECO:0000256" key="4">
    <source>
        <dbReference type="ARBA" id="ARBA00022692"/>
    </source>
</evidence>
<dbReference type="Proteomes" id="UP000594638">
    <property type="component" value="Unassembled WGS sequence"/>
</dbReference>
<comment type="similarity">
    <text evidence="2">Belongs to the PC-esterase family. CASD1 subfamily.</text>
</comment>
<dbReference type="Pfam" id="PF07779">
    <property type="entry name" value="Cas1_AcylT"/>
    <property type="match status" value="1"/>
</dbReference>
<dbReference type="GO" id="GO:0045492">
    <property type="term" value="P:xylan biosynthetic process"/>
    <property type="evidence" value="ECO:0007669"/>
    <property type="project" value="TreeGrafter"/>
</dbReference>
<feature type="transmembrane region" description="Helical" evidence="8">
    <location>
        <begin position="237"/>
        <end position="252"/>
    </location>
</feature>
<feature type="transmembrane region" description="Helical" evidence="8">
    <location>
        <begin position="258"/>
        <end position="278"/>
    </location>
</feature>
<dbReference type="OrthoDB" id="1932925at2759"/>
<comment type="subcellular location">
    <subcellularLocation>
        <location evidence="1">Membrane</location>
        <topology evidence="1">Multi-pass membrane protein</topology>
    </subcellularLocation>
</comment>
<keyword evidence="3" id="KW-0808">Transferase</keyword>
<name>A0A8S0T9Q2_OLEEU</name>
<dbReference type="GO" id="GO:0016020">
    <property type="term" value="C:membrane"/>
    <property type="evidence" value="ECO:0007669"/>
    <property type="project" value="UniProtKB-SubCell"/>
</dbReference>
<keyword evidence="7" id="KW-0325">Glycoprotein</keyword>
<dbReference type="PANTHER" id="PTHR13533:SF1">
    <property type="entry name" value="N-ACETYLNEURAMINATE 9-O-ACETYLTRANSFERASE"/>
    <property type="match status" value="1"/>
</dbReference>
<comment type="caution">
    <text evidence="10">The sequence shown here is derived from an EMBL/GenBank/DDBJ whole genome shotgun (WGS) entry which is preliminary data.</text>
</comment>
<dbReference type="Gramene" id="OE9A094950T2">
    <property type="protein sequence ID" value="OE9A094950C2"/>
    <property type="gene ID" value="OE9A094950"/>
</dbReference>
<evidence type="ECO:0000256" key="6">
    <source>
        <dbReference type="ARBA" id="ARBA00023136"/>
    </source>
</evidence>
<dbReference type="InterPro" id="IPR012419">
    <property type="entry name" value="Cas1_AcylTrans_dom"/>
</dbReference>
<dbReference type="PANTHER" id="PTHR13533">
    <property type="entry name" value="N-ACETYLNEURAMINATE 9-O-ACETYLTRANSFERASE"/>
    <property type="match status" value="1"/>
</dbReference>
<evidence type="ECO:0000313" key="11">
    <source>
        <dbReference type="Proteomes" id="UP000594638"/>
    </source>
</evidence>
<evidence type="ECO:0000256" key="1">
    <source>
        <dbReference type="ARBA" id="ARBA00004141"/>
    </source>
</evidence>
<dbReference type="EMBL" id="CACTIH010005781">
    <property type="protein sequence ID" value="CAA3001786.1"/>
    <property type="molecule type" value="Genomic_DNA"/>
</dbReference>
<evidence type="ECO:0000256" key="2">
    <source>
        <dbReference type="ARBA" id="ARBA00010666"/>
    </source>
</evidence>
<dbReference type="GO" id="GO:0016407">
    <property type="term" value="F:acetyltransferase activity"/>
    <property type="evidence" value="ECO:0007669"/>
    <property type="project" value="TreeGrafter"/>
</dbReference>
<keyword evidence="4 8" id="KW-0812">Transmembrane</keyword>
<feature type="transmembrane region" description="Helical" evidence="8">
    <location>
        <begin position="470"/>
        <end position="494"/>
    </location>
</feature>
<keyword evidence="11" id="KW-1185">Reference proteome</keyword>
<dbReference type="GO" id="GO:0005794">
    <property type="term" value="C:Golgi apparatus"/>
    <property type="evidence" value="ECO:0007669"/>
    <property type="project" value="UniProtKB-ARBA"/>
</dbReference>
<keyword evidence="6 8" id="KW-0472">Membrane</keyword>
<feature type="transmembrane region" description="Helical" evidence="8">
    <location>
        <begin position="506"/>
        <end position="525"/>
    </location>
</feature>
<organism evidence="10 11">
    <name type="scientific">Olea europaea subsp. europaea</name>
    <dbReference type="NCBI Taxonomy" id="158383"/>
    <lineage>
        <taxon>Eukaryota</taxon>
        <taxon>Viridiplantae</taxon>
        <taxon>Streptophyta</taxon>
        <taxon>Embryophyta</taxon>
        <taxon>Tracheophyta</taxon>
        <taxon>Spermatophyta</taxon>
        <taxon>Magnoliopsida</taxon>
        <taxon>eudicotyledons</taxon>
        <taxon>Gunneridae</taxon>
        <taxon>Pentapetalae</taxon>
        <taxon>asterids</taxon>
        <taxon>lamiids</taxon>
        <taxon>Lamiales</taxon>
        <taxon>Oleaceae</taxon>
        <taxon>Oleeae</taxon>
        <taxon>Olea</taxon>
    </lineage>
</organism>
<evidence type="ECO:0000256" key="5">
    <source>
        <dbReference type="ARBA" id="ARBA00022989"/>
    </source>
</evidence>
<feature type="transmembrane region" description="Helical" evidence="8">
    <location>
        <begin position="290"/>
        <end position="317"/>
    </location>
</feature>
<reference evidence="10 11" key="1">
    <citation type="submission" date="2019-12" db="EMBL/GenBank/DDBJ databases">
        <authorList>
            <person name="Alioto T."/>
            <person name="Alioto T."/>
            <person name="Gomez Garrido J."/>
        </authorList>
    </citation>
    <scope>NUCLEOTIDE SEQUENCE [LARGE SCALE GENOMIC DNA]</scope>
</reference>
<dbReference type="GO" id="GO:0010411">
    <property type="term" value="P:xyloglucan metabolic process"/>
    <property type="evidence" value="ECO:0007669"/>
    <property type="project" value="TreeGrafter"/>
</dbReference>
<feature type="transmembrane region" description="Helical" evidence="8">
    <location>
        <begin position="203"/>
        <end position="225"/>
    </location>
</feature>
<dbReference type="GO" id="GO:0009834">
    <property type="term" value="P:plant-type secondary cell wall biogenesis"/>
    <property type="evidence" value="ECO:0007669"/>
    <property type="project" value="TreeGrafter"/>
</dbReference>
<keyword evidence="5 8" id="KW-1133">Transmembrane helix</keyword>
<feature type="transmembrane region" description="Helical" evidence="8">
    <location>
        <begin position="12"/>
        <end position="29"/>
    </location>
</feature>
<evidence type="ECO:0000256" key="7">
    <source>
        <dbReference type="ARBA" id="ARBA00023180"/>
    </source>
</evidence>
<feature type="transmembrane region" description="Helical" evidence="8">
    <location>
        <begin position="141"/>
        <end position="160"/>
    </location>
</feature>
<feature type="transmembrane region" description="Helical" evidence="8">
    <location>
        <begin position="337"/>
        <end position="357"/>
    </location>
</feature>
<sequence length="544" mass="63606">MAVVSGPVTPGQVSFLLGIIPVFIAWIYSECLEYKKSSSPSKVSHSDSNLVEMENGTIKEEDQAVLLEGGLTKSASTKLSTPSIKTNLIRFVTMDDSFLLENRQILRAMSEFGGLLFYFYICDRTNLFPDSTKSYNRDLFLFLYILLIITSAMTSLKKHNDKSALSGKSILYLNRHQTEEWKGWMQVLFLMYHYFAASEIYNAIRVFIAAYVWMTGFGNFSYYYIRKDFSVARFAQMMWRLNFFVAFCCIVLNNDYTLYYICPMHTLFTLMVYGALGIGHNYNEIRSVMVLKILMCFLVVILVWEIPGVFDLVWSPFTYLLGYSDPAKPNLPRLHEWHFRSGLDRYIWIIGMIYAYFHPNVEKLMEKLEECDTKRRRSIKTSVVIVSSIVGYLWYEFIYKLDKVTYNKLHPYTSWIPITVYICLRNSCQQIRNFSLTLFAWLGKVTLETYISQFHIWLRSNMPNGQPKWLLCLIPNYPLLNFMLTTAIYILVSYRLFELTNTLNCYLWMFILHLIHASANPSLMIREIIIYGFLPPKVDEAMQS</sequence>
<feature type="domain" description="Cas1p 10 TM acyl transferase" evidence="9">
    <location>
        <begin position="101"/>
        <end position="506"/>
    </location>
</feature>
<feature type="transmembrane region" description="Helical" evidence="8">
    <location>
        <begin position="378"/>
        <end position="395"/>
    </location>
</feature>
<gene>
    <name evidence="10" type="ORF">OLEA9_A094950</name>
</gene>
<evidence type="ECO:0000259" key="9">
    <source>
        <dbReference type="Pfam" id="PF07779"/>
    </source>
</evidence>
<evidence type="ECO:0000313" key="10">
    <source>
        <dbReference type="EMBL" id="CAA3001786.1"/>
    </source>
</evidence>
<evidence type="ECO:0000256" key="3">
    <source>
        <dbReference type="ARBA" id="ARBA00022679"/>
    </source>
</evidence>
<evidence type="ECO:0000256" key="8">
    <source>
        <dbReference type="SAM" id="Phobius"/>
    </source>
</evidence>
<proteinExistence type="inferred from homology"/>
<accession>A0A8S0T9Q2</accession>
<dbReference type="AlphaFoldDB" id="A0A8S0T9Q2"/>
<protein>
    <submittedName>
        <fullName evidence="10">REDUCED WALL ACETYLATION 3-like isoform X1</fullName>
    </submittedName>
</protein>